<dbReference type="RefSeq" id="WP_276112794.1">
    <property type="nucleotide sequence ID" value="NZ_JARJBB010000056.1"/>
</dbReference>
<dbReference type="Proteomes" id="UP001221150">
    <property type="component" value="Unassembled WGS sequence"/>
</dbReference>
<comment type="caution">
    <text evidence="2">The sequence shown here is derived from an EMBL/GenBank/DDBJ whole genome shotgun (WGS) entry which is preliminary data.</text>
</comment>
<dbReference type="EMBL" id="JARJBB010000056">
    <property type="protein sequence ID" value="MDF3303261.1"/>
    <property type="molecule type" value="Genomic_DNA"/>
</dbReference>
<feature type="region of interest" description="Disordered" evidence="1">
    <location>
        <begin position="158"/>
        <end position="201"/>
    </location>
</feature>
<accession>A0ABT6AFW2</accession>
<protein>
    <recommendedName>
        <fullName evidence="4">DNA primase</fullName>
    </recommendedName>
</protein>
<evidence type="ECO:0000313" key="2">
    <source>
        <dbReference type="EMBL" id="MDF3303261.1"/>
    </source>
</evidence>
<organism evidence="2 3">
    <name type="scientific">Streptomyces tropicalis</name>
    <dbReference type="NCBI Taxonomy" id="3034234"/>
    <lineage>
        <taxon>Bacteria</taxon>
        <taxon>Bacillati</taxon>
        <taxon>Actinomycetota</taxon>
        <taxon>Actinomycetes</taxon>
        <taxon>Kitasatosporales</taxon>
        <taxon>Streptomycetaceae</taxon>
        <taxon>Streptomyces</taxon>
    </lineage>
</organism>
<evidence type="ECO:0000313" key="3">
    <source>
        <dbReference type="Proteomes" id="UP001221150"/>
    </source>
</evidence>
<gene>
    <name evidence="2" type="ORF">P3H78_32585</name>
</gene>
<name>A0ABT6AFW2_9ACTN</name>
<feature type="non-terminal residue" evidence="2">
    <location>
        <position position="1"/>
    </location>
</feature>
<reference evidence="2 3" key="1">
    <citation type="submission" date="2023-03" db="EMBL/GenBank/DDBJ databases">
        <title>Draft genome sequence of Streptomyces sp. K1PA1 isolated from peat swamp forest in Thailand.</title>
        <authorList>
            <person name="Klaysubun C."/>
            <person name="Duangmal K."/>
        </authorList>
    </citation>
    <scope>NUCLEOTIDE SEQUENCE [LARGE SCALE GENOMIC DNA]</scope>
    <source>
        <strain evidence="2 3">K1PA1</strain>
    </source>
</reference>
<sequence length="201" mass="21860">RHGQVVQFGFDPNAPRAAAQFTAAELEGATGEQVLRGVLARLPASQRQPLPKDPGPVVPDRLREDLLKLMDDPHAPSVPTLQNTMSALNLYVAVTGHPQHGNVLRFGFDAKAAPAGLFTRDDLQGATSDKVVQIVERYGEAFVQERIDTDRARRLRDRVQAGARQRQMPQLPSAGTPSGRAQQPRPDETGRPVSPVASPNR</sequence>
<evidence type="ECO:0008006" key="4">
    <source>
        <dbReference type="Google" id="ProtNLM"/>
    </source>
</evidence>
<feature type="compositionally biased region" description="Polar residues" evidence="1">
    <location>
        <begin position="167"/>
        <end position="181"/>
    </location>
</feature>
<evidence type="ECO:0000256" key="1">
    <source>
        <dbReference type="SAM" id="MobiDB-lite"/>
    </source>
</evidence>
<proteinExistence type="predicted"/>
<keyword evidence="3" id="KW-1185">Reference proteome</keyword>